<gene>
    <name evidence="1" type="ORF">AAFF_G00393220</name>
</gene>
<name>A0AAD7SDM8_9TELE</name>
<protein>
    <submittedName>
        <fullName evidence="1">Uncharacterized protein</fullName>
    </submittedName>
</protein>
<organism evidence="1 2">
    <name type="scientific">Aldrovandia affinis</name>
    <dbReference type="NCBI Taxonomy" id="143900"/>
    <lineage>
        <taxon>Eukaryota</taxon>
        <taxon>Metazoa</taxon>
        <taxon>Chordata</taxon>
        <taxon>Craniata</taxon>
        <taxon>Vertebrata</taxon>
        <taxon>Euteleostomi</taxon>
        <taxon>Actinopterygii</taxon>
        <taxon>Neopterygii</taxon>
        <taxon>Teleostei</taxon>
        <taxon>Notacanthiformes</taxon>
        <taxon>Halosauridae</taxon>
        <taxon>Aldrovandia</taxon>
    </lineage>
</organism>
<evidence type="ECO:0000313" key="2">
    <source>
        <dbReference type="Proteomes" id="UP001221898"/>
    </source>
</evidence>
<sequence length="129" mass="14182">MFRCGGQRQHSVVMEVHHAAAAGLARLSPIVPCRNAGTFSRSDSNGTSDCFRRPRAAARNRCVLKAKAFAGIRGPAGEVSGLSGRPLDKMKPAHAGCARGALRRLWNHMLLVLKDLKRTLWHRWTKAED</sequence>
<comment type="caution">
    <text evidence="1">The sequence shown here is derived from an EMBL/GenBank/DDBJ whole genome shotgun (WGS) entry which is preliminary data.</text>
</comment>
<dbReference type="Proteomes" id="UP001221898">
    <property type="component" value="Unassembled WGS sequence"/>
</dbReference>
<dbReference type="EMBL" id="JAINUG010000075">
    <property type="protein sequence ID" value="KAJ8400553.1"/>
    <property type="molecule type" value="Genomic_DNA"/>
</dbReference>
<evidence type="ECO:0000313" key="1">
    <source>
        <dbReference type="EMBL" id="KAJ8400553.1"/>
    </source>
</evidence>
<reference evidence="1" key="1">
    <citation type="journal article" date="2023" name="Science">
        <title>Genome structures resolve the early diversification of teleost fishes.</title>
        <authorList>
            <person name="Parey E."/>
            <person name="Louis A."/>
            <person name="Montfort J."/>
            <person name="Bouchez O."/>
            <person name="Roques C."/>
            <person name="Iampietro C."/>
            <person name="Lluch J."/>
            <person name="Castinel A."/>
            <person name="Donnadieu C."/>
            <person name="Desvignes T."/>
            <person name="Floi Bucao C."/>
            <person name="Jouanno E."/>
            <person name="Wen M."/>
            <person name="Mejri S."/>
            <person name="Dirks R."/>
            <person name="Jansen H."/>
            <person name="Henkel C."/>
            <person name="Chen W.J."/>
            <person name="Zahm M."/>
            <person name="Cabau C."/>
            <person name="Klopp C."/>
            <person name="Thompson A.W."/>
            <person name="Robinson-Rechavi M."/>
            <person name="Braasch I."/>
            <person name="Lecointre G."/>
            <person name="Bobe J."/>
            <person name="Postlethwait J.H."/>
            <person name="Berthelot C."/>
            <person name="Roest Crollius H."/>
            <person name="Guiguen Y."/>
        </authorList>
    </citation>
    <scope>NUCLEOTIDE SEQUENCE</scope>
    <source>
        <strain evidence="1">NC1722</strain>
    </source>
</reference>
<proteinExistence type="predicted"/>
<dbReference type="AlphaFoldDB" id="A0AAD7SDM8"/>
<keyword evidence="2" id="KW-1185">Reference proteome</keyword>
<accession>A0AAD7SDM8</accession>